<dbReference type="OrthoDB" id="19141at2759"/>
<dbReference type="AlphaFoldDB" id="A0A2T6ZV11"/>
<evidence type="ECO:0000256" key="3">
    <source>
        <dbReference type="PROSITE-ProRule" id="PRU00209"/>
    </source>
</evidence>
<dbReference type="GO" id="GO:0017102">
    <property type="term" value="C:methionyl glutamyl tRNA synthetase complex"/>
    <property type="evidence" value="ECO:0007669"/>
    <property type="project" value="TreeGrafter"/>
</dbReference>
<evidence type="ECO:0000313" key="7">
    <source>
        <dbReference type="Proteomes" id="UP000244722"/>
    </source>
</evidence>
<proteinExistence type="predicted"/>
<dbReference type="PROSITE" id="PS50886">
    <property type="entry name" value="TRBD"/>
    <property type="match status" value="1"/>
</dbReference>
<keyword evidence="2 3" id="KW-0694">RNA-binding</keyword>
<reference evidence="6 7" key="1">
    <citation type="submission" date="2017-04" db="EMBL/GenBank/DDBJ databases">
        <title>Draft genome sequence of Tuber borchii Vittad., a whitish edible truffle.</title>
        <authorList>
            <consortium name="DOE Joint Genome Institute"/>
            <person name="Murat C."/>
            <person name="Kuo A."/>
            <person name="Barry K.W."/>
            <person name="Clum A."/>
            <person name="Dockter R.B."/>
            <person name="Fauchery L."/>
            <person name="Iotti M."/>
            <person name="Kohler A."/>
            <person name="Labutti K."/>
            <person name="Lindquist E.A."/>
            <person name="Lipzen A."/>
            <person name="Ohm R.A."/>
            <person name="Wang M."/>
            <person name="Grigoriev I.V."/>
            <person name="Zambonelli A."/>
            <person name="Martin F.M."/>
        </authorList>
    </citation>
    <scope>NUCLEOTIDE SEQUENCE [LARGE SCALE GENOMIC DNA]</scope>
    <source>
        <strain evidence="6 7">Tbo3840</strain>
    </source>
</reference>
<dbReference type="InterPro" id="IPR012340">
    <property type="entry name" value="NA-bd_OB-fold"/>
</dbReference>
<evidence type="ECO:0000256" key="2">
    <source>
        <dbReference type="ARBA" id="ARBA00022884"/>
    </source>
</evidence>
<comment type="caution">
    <text evidence="6">The sequence shown here is derived from an EMBL/GenBank/DDBJ whole genome shotgun (WGS) entry which is preliminary data.</text>
</comment>
<gene>
    <name evidence="6" type="ORF">B9Z19DRAFT_979870</name>
</gene>
<feature type="compositionally biased region" description="Low complexity" evidence="4">
    <location>
        <begin position="226"/>
        <end position="238"/>
    </location>
</feature>
<dbReference type="Gene3D" id="2.40.50.140">
    <property type="entry name" value="Nucleic acid-binding proteins"/>
    <property type="match status" value="1"/>
</dbReference>
<dbReference type="InterPro" id="IPR002547">
    <property type="entry name" value="tRNA-bd_dom"/>
</dbReference>
<dbReference type="EMBL" id="NESQ01000094">
    <property type="protein sequence ID" value="PUU79338.1"/>
    <property type="molecule type" value="Genomic_DNA"/>
</dbReference>
<evidence type="ECO:0000256" key="1">
    <source>
        <dbReference type="ARBA" id="ARBA00022555"/>
    </source>
</evidence>
<dbReference type="SUPFAM" id="SSF47616">
    <property type="entry name" value="GST C-terminal domain-like"/>
    <property type="match status" value="1"/>
</dbReference>
<keyword evidence="1 3" id="KW-0820">tRNA-binding</keyword>
<dbReference type="Pfam" id="PF21972">
    <property type="entry name" value="Arc1p_N_like"/>
    <property type="match status" value="1"/>
</dbReference>
<protein>
    <recommendedName>
        <fullName evidence="5">tRNA-binding domain-containing protein</fullName>
    </recommendedName>
</protein>
<keyword evidence="7" id="KW-1185">Reference proteome</keyword>
<dbReference type="PANTHER" id="PTHR11586">
    <property type="entry name" value="TRNA-AMINOACYLATION COFACTOR ARC1 FAMILY MEMBER"/>
    <property type="match status" value="1"/>
</dbReference>
<dbReference type="GO" id="GO:0000049">
    <property type="term" value="F:tRNA binding"/>
    <property type="evidence" value="ECO:0007669"/>
    <property type="project" value="UniProtKB-UniRule"/>
</dbReference>
<evidence type="ECO:0000259" key="5">
    <source>
        <dbReference type="PROSITE" id="PS50886"/>
    </source>
</evidence>
<feature type="compositionally biased region" description="Basic and acidic residues" evidence="4">
    <location>
        <begin position="186"/>
        <end position="200"/>
    </location>
</feature>
<sequence>MASPVLSVSPSDVTLPLILSSYKSLPITISAEEKPAVSRLTLPNNDSVAGTNTIVSHLSTLIPLFVKTTYTDIESAEIHQWLTLTSTTPIPEETIARLNGNLKFRTTILGEKLSIADVAVYARVKGQVASWSDEQKTGEKGYRHIVRWVDFIQNTPDLGLQIPTEEKVAVDPSKVLVYLEPEEPVKEKKKEGAAAGEDSKKKGKGRAAAEKVKEEAERVKEGVLDAAGKAAATVASKGKQSKREKREKPKREAPKKEEPLISPSQIDLRVGHILYCMPHPNADSLFVSTISMGDPEGSALVTPHSELSLPSTVLTKFTPLPTVRTVCSGLNGLVPIEEMQDRKVVVVANLKPVNMRGIKSAAMVLAASPAPAPGEDSTTHKKETVELVTPPEGAVTGERVCFEGYKAEPEAVLNPKKKIWEQIQPGFATTSDLDVVFDREKAGWTGDAAQGKAPGEGPTGRLVTEGGGVCKVKSLVGAVVR</sequence>
<dbReference type="CDD" id="cd10304">
    <property type="entry name" value="GST_C_Arc1p_N_like"/>
    <property type="match status" value="1"/>
</dbReference>
<evidence type="ECO:0000313" key="6">
    <source>
        <dbReference type="EMBL" id="PUU79338.1"/>
    </source>
</evidence>
<dbReference type="InterPro" id="IPR053836">
    <property type="entry name" value="Arc1-like_N"/>
</dbReference>
<dbReference type="Proteomes" id="UP000244722">
    <property type="component" value="Unassembled WGS sequence"/>
</dbReference>
<dbReference type="Pfam" id="PF01588">
    <property type="entry name" value="tRNA_bind"/>
    <property type="match status" value="1"/>
</dbReference>
<feature type="domain" description="TRNA-binding" evidence="5">
    <location>
        <begin position="262"/>
        <end position="401"/>
    </location>
</feature>
<dbReference type="InterPro" id="IPR036282">
    <property type="entry name" value="Glutathione-S-Trfase_C_sf"/>
</dbReference>
<feature type="compositionally biased region" description="Basic and acidic residues" evidence="4">
    <location>
        <begin position="244"/>
        <end position="259"/>
    </location>
</feature>
<feature type="compositionally biased region" description="Basic and acidic residues" evidence="4">
    <location>
        <begin position="207"/>
        <end position="223"/>
    </location>
</feature>
<dbReference type="STRING" id="42251.A0A2T6ZV11"/>
<dbReference type="Gene3D" id="1.20.1050.130">
    <property type="match status" value="1"/>
</dbReference>
<accession>A0A2T6ZV11</accession>
<feature type="region of interest" description="Disordered" evidence="4">
    <location>
        <begin position="186"/>
        <end position="262"/>
    </location>
</feature>
<dbReference type="InterPro" id="IPR051270">
    <property type="entry name" value="Tyrosine-tRNA_ligase_regulator"/>
</dbReference>
<dbReference type="SUPFAM" id="SSF50249">
    <property type="entry name" value="Nucleic acid-binding proteins"/>
    <property type="match status" value="1"/>
</dbReference>
<dbReference type="PANTHER" id="PTHR11586:SF33">
    <property type="entry name" value="AMINOACYL TRNA SYNTHASE COMPLEX-INTERACTING MULTIFUNCTIONAL PROTEIN 1"/>
    <property type="match status" value="1"/>
</dbReference>
<evidence type="ECO:0000256" key="4">
    <source>
        <dbReference type="SAM" id="MobiDB-lite"/>
    </source>
</evidence>
<name>A0A2T6ZV11_TUBBO</name>
<organism evidence="6 7">
    <name type="scientific">Tuber borchii</name>
    <name type="common">White truffle</name>
    <dbReference type="NCBI Taxonomy" id="42251"/>
    <lineage>
        <taxon>Eukaryota</taxon>
        <taxon>Fungi</taxon>
        <taxon>Dikarya</taxon>
        <taxon>Ascomycota</taxon>
        <taxon>Pezizomycotina</taxon>
        <taxon>Pezizomycetes</taxon>
        <taxon>Pezizales</taxon>
        <taxon>Tuberaceae</taxon>
        <taxon>Tuber</taxon>
    </lineage>
</organism>